<dbReference type="SUPFAM" id="SSF53474">
    <property type="entry name" value="alpha/beta-Hydrolases"/>
    <property type="match status" value="1"/>
</dbReference>
<dbReference type="Gene3D" id="3.40.50.1820">
    <property type="entry name" value="alpha/beta hydrolase"/>
    <property type="match status" value="1"/>
</dbReference>
<evidence type="ECO:0000313" key="6">
    <source>
        <dbReference type="Proteomes" id="UP001596132"/>
    </source>
</evidence>
<comment type="caution">
    <text evidence="5">The sequence shown here is derived from an EMBL/GenBank/DDBJ whole genome shotgun (WGS) entry which is preliminary data.</text>
</comment>
<evidence type="ECO:0000256" key="3">
    <source>
        <dbReference type="HAMAP-Rule" id="MF_01660"/>
    </source>
</evidence>
<evidence type="ECO:0000313" key="5">
    <source>
        <dbReference type="EMBL" id="MFC5706975.1"/>
    </source>
</evidence>
<dbReference type="Pfam" id="PF12697">
    <property type="entry name" value="Abhydrolase_6"/>
    <property type="match status" value="1"/>
</dbReference>
<dbReference type="InterPro" id="IPR000073">
    <property type="entry name" value="AB_hydrolase_1"/>
</dbReference>
<organism evidence="5 6">
    <name type="scientific">Aeromonas eucrenophila</name>
    <dbReference type="NCBI Taxonomy" id="649"/>
    <lineage>
        <taxon>Bacteria</taxon>
        <taxon>Pseudomonadati</taxon>
        <taxon>Pseudomonadota</taxon>
        <taxon>Gammaproteobacteria</taxon>
        <taxon>Aeromonadales</taxon>
        <taxon>Aeromonadaceae</taxon>
        <taxon>Aeromonas</taxon>
    </lineage>
</organism>
<dbReference type="InterPro" id="IPR029058">
    <property type="entry name" value="AB_hydrolase_fold"/>
</dbReference>
<dbReference type="NCBIfam" id="NF008340">
    <property type="entry name" value="PRK11126.1"/>
    <property type="match status" value="1"/>
</dbReference>
<feature type="domain" description="AB hydrolase-1" evidence="4">
    <location>
        <begin position="10"/>
        <end position="239"/>
    </location>
</feature>
<evidence type="ECO:0000256" key="2">
    <source>
        <dbReference type="ARBA" id="ARBA00023239"/>
    </source>
</evidence>
<keyword evidence="1 3" id="KW-0474">Menaquinone biosynthesis</keyword>
<dbReference type="InterPro" id="IPR022485">
    <property type="entry name" value="SHCHC_synthase_MenH"/>
</dbReference>
<dbReference type="PANTHER" id="PTHR42916">
    <property type="entry name" value="2-SUCCINYL-5-ENOLPYRUVYL-6-HYDROXY-3-CYCLOHEXENE-1-CARBOXYLATE SYNTHASE"/>
    <property type="match status" value="1"/>
</dbReference>
<evidence type="ECO:0000259" key="4">
    <source>
        <dbReference type="Pfam" id="PF12697"/>
    </source>
</evidence>
<keyword evidence="6" id="KW-1185">Reference proteome</keyword>
<dbReference type="EC" id="4.2.99.20" evidence="3"/>
<comment type="similarity">
    <text evidence="3">Belongs to the AB hydrolase superfamily. MenH family.</text>
</comment>
<dbReference type="NCBIfam" id="TIGR03695">
    <property type="entry name" value="menH_SHCHC"/>
    <property type="match status" value="1"/>
</dbReference>
<name>A0ABW0YBI7_9GAMM</name>
<protein>
    <recommendedName>
        <fullName evidence="3">Putative 2-succinyl-6-hydroxy-2,4-cyclohexadiene-1-carboxylate synthase</fullName>
        <shortName evidence="3">SHCHC synthase</shortName>
        <ecNumber evidence="3">4.2.99.20</ecNumber>
    </recommendedName>
</protein>
<sequence>MRQASNESTLVLLHGLLGDGRDWQQVIDALPELPCHALDLPGHGHNQPLRVSGFEEAHQWLCGELETRGIVRYRLAGYSLGGRLALYHASQSPAGLQALLLENCHPGLPAAERPARIAHDEGWAKRFEGEPLAEVLTDWYRQPVFADLDATGRARQIARRLGNEGRAVAAMLRATSLGKQPDLAPWLASTSLPLNWISGKNDQKFHALACQLVEQGCNINHLTLDGGHNLHANQPERFATCLREWLASDADPV</sequence>
<dbReference type="GO" id="GO:0070205">
    <property type="term" value="F:2-succinyl-6-hydroxy-2,4-cyclohexadiene-1-carboxylate synthase activity"/>
    <property type="evidence" value="ECO:0007669"/>
    <property type="project" value="UniProtKB-EC"/>
</dbReference>
<comment type="catalytic activity">
    <reaction evidence="3">
        <text>5-enolpyruvoyl-6-hydroxy-2-succinyl-cyclohex-3-ene-1-carboxylate = (1R,6R)-6-hydroxy-2-succinyl-cyclohexa-2,4-diene-1-carboxylate + pyruvate</text>
        <dbReference type="Rhea" id="RHEA:25597"/>
        <dbReference type="ChEBI" id="CHEBI:15361"/>
        <dbReference type="ChEBI" id="CHEBI:58689"/>
        <dbReference type="ChEBI" id="CHEBI:58818"/>
        <dbReference type="EC" id="4.2.99.20"/>
    </reaction>
</comment>
<accession>A0ABW0YBI7</accession>
<proteinExistence type="inferred from homology"/>
<reference evidence="6" key="1">
    <citation type="journal article" date="2019" name="Int. J. Syst. Evol. Microbiol.">
        <title>The Global Catalogue of Microorganisms (GCM) 10K type strain sequencing project: providing services to taxonomists for standard genome sequencing and annotation.</title>
        <authorList>
            <consortium name="The Broad Institute Genomics Platform"/>
            <consortium name="The Broad Institute Genome Sequencing Center for Infectious Disease"/>
            <person name="Wu L."/>
            <person name="Ma J."/>
        </authorList>
    </citation>
    <scope>NUCLEOTIDE SEQUENCE [LARGE SCALE GENOMIC DNA]</scope>
    <source>
        <strain evidence="6">KCTC 15012</strain>
    </source>
</reference>
<dbReference type="RefSeq" id="WP_042643366.1">
    <property type="nucleotide sequence ID" value="NZ_CDDF01000014.1"/>
</dbReference>
<comment type="pathway">
    <text evidence="3">Quinol/quinone metabolism; 1,4-dihydroxy-2-naphthoate biosynthesis; 1,4-dihydroxy-2-naphthoate from chorismate: step 3/7.</text>
</comment>
<comment type="pathway">
    <text evidence="3">Quinol/quinone metabolism; menaquinone biosynthesis.</text>
</comment>
<gene>
    <name evidence="3 5" type="primary">menH</name>
    <name evidence="5" type="ORF">ACFPVW_13120</name>
</gene>
<keyword evidence="2 3" id="KW-0456">Lyase</keyword>
<dbReference type="Proteomes" id="UP001596132">
    <property type="component" value="Unassembled WGS sequence"/>
</dbReference>
<comment type="subunit">
    <text evidence="3">Monomer.</text>
</comment>
<dbReference type="HAMAP" id="MF_01660">
    <property type="entry name" value="MenH"/>
    <property type="match status" value="1"/>
</dbReference>
<dbReference type="EMBL" id="JBHSPP010000015">
    <property type="protein sequence ID" value="MFC5706975.1"/>
    <property type="molecule type" value="Genomic_DNA"/>
</dbReference>
<dbReference type="PANTHER" id="PTHR42916:SF1">
    <property type="entry name" value="PROTEIN PHYLLO, CHLOROPLASTIC"/>
    <property type="match status" value="1"/>
</dbReference>
<comment type="function">
    <text evidence="3">Catalyzes a proton abstraction reaction that results in 2,5-elimination of pyruvate from 2-succinyl-5-enolpyruvyl-6-hydroxy-3-cyclohexene-1-carboxylate (SEPHCHC) and the formation of 2-succinyl-6-hydroxy-2,4-cyclohexadiene-1-carboxylate (SHCHC).</text>
</comment>
<evidence type="ECO:0000256" key="1">
    <source>
        <dbReference type="ARBA" id="ARBA00022428"/>
    </source>
</evidence>